<dbReference type="EMBL" id="JAODUO010000084">
    <property type="protein sequence ID" value="KAK2190296.1"/>
    <property type="molecule type" value="Genomic_DNA"/>
</dbReference>
<dbReference type="GO" id="GO:0003677">
    <property type="term" value="F:DNA binding"/>
    <property type="evidence" value="ECO:0007669"/>
    <property type="project" value="InterPro"/>
</dbReference>
<feature type="region of interest" description="Disordered" evidence="2">
    <location>
        <begin position="1192"/>
        <end position="1221"/>
    </location>
</feature>
<feature type="region of interest" description="Disordered" evidence="2">
    <location>
        <begin position="1235"/>
        <end position="1256"/>
    </location>
</feature>
<organism evidence="4 5">
    <name type="scientific">Ridgeia piscesae</name>
    <name type="common">Tubeworm</name>
    <dbReference type="NCBI Taxonomy" id="27915"/>
    <lineage>
        <taxon>Eukaryota</taxon>
        <taxon>Metazoa</taxon>
        <taxon>Spiralia</taxon>
        <taxon>Lophotrochozoa</taxon>
        <taxon>Annelida</taxon>
        <taxon>Polychaeta</taxon>
        <taxon>Sedentaria</taxon>
        <taxon>Canalipalpata</taxon>
        <taxon>Sabellida</taxon>
        <taxon>Siboglinidae</taxon>
        <taxon>Ridgeia</taxon>
    </lineage>
</organism>
<dbReference type="PROSITE" id="PS00028">
    <property type="entry name" value="ZINC_FINGER_C2H2_1"/>
    <property type="match status" value="1"/>
</dbReference>
<feature type="compositionally biased region" description="Polar residues" evidence="2">
    <location>
        <begin position="377"/>
        <end position="392"/>
    </location>
</feature>
<feature type="region of interest" description="Disordered" evidence="2">
    <location>
        <begin position="125"/>
        <end position="487"/>
    </location>
</feature>
<feature type="compositionally biased region" description="Basic residues" evidence="2">
    <location>
        <begin position="135"/>
        <end position="144"/>
    </location>
</feature>
<dbReference type="InterPro" id="IPR017956">
    <property type="entry name" value="AT_hook_DNA-bd_motif"/>
</dbReference>
<dbReference type="PRINTS" id="PR00929">
    <property type="entry name" value="ATHOOK"/>
</dbReference>
<evidence type="ECO:0000313" key="4">
    <source>
        <dbReference type="EMBL" id="KAK2190296.1"/>
    </source>
</evidence>
<keyword evidence="1" id="KW-0479">Metal-binding</keyword>
<protein>
    <recommendedName>
        <fullName evidence="3">C2H2-type domain-containing protein</fullName>
    </recommendedName>
</protein>
<name>A0AAD9P998_RIDPI</name>
<feature type="compositionally biased region" description="Basic residues" evidence="2">
    <location>
        <begin position="212"/>
        <end position="222"/>
    </location>
</feature>
<feature type="compositionally biased region" description="Basic and acidic residues" evidence="2">
    <location>
        <begin position="64"/>
        <end position="75"/>
    </location>
</feature>
<proteinExistence type="predicted"/>
<dbReference type="SMART" id="SM00355">
    <property type="entry name" value="ZnF_C2H2"/>
    <property type="match status" value="5"/>
</dbReference>
<feature type="domain" description="C2H2-type" evidence="3">
    <location>
        <begin position="759"/>
        <end position="787"/>
    </location>
</feature>
<dbReference type="SMART" id="SM00384">
    <property type="entry name" value="AT_hook"/>
    <property type="match status" value="5"/>
</dbReference>
<evidence type="ECO:0000256" key="2">
    <source>
        <dbReference type="SAM" id="MobiDB-lite"/>
    </source>
</evidence>
<dbReference type="PROSITE" id="PS50157">
    <property type="entry name" value="ZINC_FINGER_C2H2_2"/>
    <property type="match status" value="1"/>
</dbReference>
<keyword evidence="1" id="KW-0863">Zinc-finger</keyword>
<keyword evidence="1" id="KW-0862">Zinc</keyword>
<feature type="compositionally biased region" description="Polar residues" evidence="2">
    <location>
        <begin position="840"/>
        <end position="861"/>
    </location>
</feature>
<evidence type="ECO:0000313" key="5">
    <source>
        <dbReference type="Proteomes" id="UP001209878"/>
    </source>
</evidence>
<reference evidence="4" key="1">
    <citation type="journal article" date="2023" name="Mol. Biol. Evol.">
        <title>Third-Generation Sequencing Reveals the Adaptive Role of the Epigenome in Three Deep-Sea Polychaetes.</title>
        <authorList>
            <person name="Perez M."/>
            <person name="Aroh O."/>
            <person name="Sun Y."/>
            <person name="Lan Y."/>
            <person name="Juniper S.K."/>
            <person name="Young C.R."/>
            <person name="Angers B."/>
            <person name="Qian P.Y."/>
        </authorList>
    </citation>
    <scope>NUCLEOTIDE SEQUENCE</scope>
    <source>
        <strain evidence="4">R07B-5</strain>
    </source>
</reference>
<dbReference type="InterPro" id="IPR013087">
    <property type="entry name" value="Znf_C2H2_type"/>
</dbReference>
<evidence type="ECO:0000256" key="1">
    <source>
        <dbReference type="PROSITE-ProRule" id="PRU00042"/>
    </source>
</evidence>
<feature type="region of interest" description="Disordered" evidence="2">
    <location>
        <begin position="836"/>
        <end position="861"/>
    </location>
</feature>
<dbReference type="Proteomes" id="UP001209878">
    <property type="component" value="Unassembled WGS sequence"/>
</dbReference>
<evidence type="ECO:0000259" key="3">
    <source>
        <dbReference type="PROSITE" id="PS50157"/>
    </source>
</evidence>
<dbReference type="GO" id="GO:0008270">
    <property type="term" value="F:zinc ion binding"/>
    <property type="evidence" value="ECO:0007669"/>
    <property type="project" value="UniProtKB-KW"/>
</dbReference>
<feature type="compositionally biased region" description="Basic and acidic residues" evidence="2">
    <location>
        <begin position="161"/>
        <end position="173"/>
    </location>
</feature>
<sequence length="1395" mass="150974">MKRAKRSRTTTDSEDLDEVSPSDTTGDTIVTDVPPVKVLGVGGADGEAQANPPKKRGRPPKQKGPQDGKEIHGDGKALLPEGCEVPVEVTPVLLIKNVFNAQGESVADEGKGEVLPGDSLQLLASVDAKEDASKKPKVTPRRGRPPLVKKADEDVEPGATKQEENTKQKEPRVAKRGRPPKCAHTSLDSDKSGPVENTDTSAEADLETASPPKKRGRGRPPKNRLSEDQANSAQKKPAAMKSTPLRDADTPADSKSSEVKKKAGRPRKTTENTESTNDTPAREPERKSDVAANIPLTDSASARRSRQLKAKKIFEDYEEYSPGKTKPKVAPFHMTPPIKKVKKVSHGTPGRPVSKQVPVKALDKCSVNDSTLDDNEMTSPTSGTSENDTSEGTEVFSIDPSNKSADHKQPSAAQVIIIKSKPKTDGNHDDNSKLDGQEVEKKTCEKPAPPASKQKNAVESMPSKQTKVLPAQNRLPRQQRSARIPAKRQQQIASFKAEMCMAPEIKLDLPVGGLLDSVNMSTQPEIRTLYMFQNTSTNGWLKIICKRISGVQFYQCPLCPYKDPVPRKVADHLHEDHPSLVSIAEGKCTRIFATFLFMFCRHCDFIAYEKLALWYHFEQYHGLTDMINAKPIDPATINMTQFAPLEDYALKNAKIVLRCNECDFLSLSKRQAMLHVLKEHSGMTSCIGNGFVIISQLDAMSPPGEEGPPPSDVPNLPEELKSMVMKDCFICTECTFVTYKRALMEIHCVNNHAKRLLLLVCSVCGDQFDTTYKMSSHIATAHSESKRQFCTVTLVDAEGKEDVRLHELAELRSGEAAVAAPSHEPADVLAVSVDQPETKPVTTAQSQPWLTDAKSSPASSHNVSTVTMTHQAKPAKTRPVAIVSGSSCGQPPVQKVWPGQSLVKPQQQAKMGRSADTVTSPSKQKATQLQASTQHIQIAPNTLTKPMDGEKQLTYIQMPDGTHHQVELTEGGDGQLQYVLTNQRESEVAADGDQMCYVKLPDGSIQQLSSVADGSQAAENAEEIRYLQLPDGSLQQLPAETETGGEVHYVQLADGSLQQISSIPDTVPSTEPVQEVHYMKFPDGSLQQVTGDTQSAENDKNVQYVTLEDNAQSANETGSGEQVHYGKLSDGSVQQLAESGQSDSAEKAAESGQEMHCIKLADGSLQPVTESGQEVCYVKMPDGSIQQVAESVKGENGDGNVRSSDGATDGKTVTEHTEDGEQTTYVQYIIQMDNNEPSTATGEPQVAPPPADRSKFTAAQTSGANRVAVVDQSSSSSVAESRSEGTKMVSLLSQDVLANVQAHQTVAAATAPTEPGTQPMVMQAYNVNGETIILCCEPGMVITDQQAAQVIQAAPREAGSTTTSGQRILYVQNESTTGNFEDAFQTFVNSNSTQQ</sequence>
<feature type="region of interest" description="Disordered" evidence="2">
    <location>
        <begin position="1"/>
        <end position="82"/>
    </location>
</feature>
<keyword evidence="5" id="KW-1185">Reference proteome</keyword>
<gene>
    <name evidence="4" type="ORF">NP493_79g05031</name>
</gene>
<feature type="compositionally biased region" description="Polar residues" evidence="2">
    <location>
        <begin position="453"/>
        <end position="466"/>
    </location>
</feature>
<feature type="compositionally biased region" description="Basic and acidic residues" evidence="2">
    <location>
        <begin position="422"/>
        <end position="445"/>
    </location>
</feature>
<feature type="compositionally biased region" description="Basic and acidic residues" evidence="2">
    <location>
        <begin position="280"/>
        <end position="289"/>
    </location>
</feature>
<dbReference type="Gene3D" id="3.30.160.60">
    <property type="entry name" value="Classic Zinc Finger"/>
    <property type="match status" value="1"/>
</dbReference>
<comment type="caution">
    <text evidence="4">The sequence shown here is derived from an EMBL/GenBank/DDBJ whole genome shotgun (WGS) entry which is preliminary data.</text>
</comment>
<accession>A0AAD9P998</accession>